<dbReference type="FunFam" id="3.20.20.190:FF:000011">
    <property type="entry name" value="Glycerophosphodiester phosphodiesterase GDPDL3"/>
    <property type="match status" value="1"/>
</dbReference>
<dbReference type="Proteomes" id="UP000619265">
    <property type="component" value="Unassembled WGS sequence"/>
</dbReference>
<evidence type="ECO:0000256" key="1">
    <source>
        <dbReference type="ARBA" id="ARBA00007277"/>
    </source>
</evidence>
<dbReference type="SUPFAM" id="SSF51695">
    <property type="entry name" value="PLC-like phosphodiesterases"/>
    <property type="match status" value="2"/>
</dbReference>
<dbReference type="Gramene" id="Jr15_06920_p1">
    <property type="protein sequence ID" value="cds.Jr15_06920_p1"/>
    <property type="gene ID" value="Jr15_06920"/>
</dbReference>
<dbReference type="PANTHER" id="PTHR43620:SF7">
    <property type="entry name" value="GLYCEROPHOSPHODIESTER PHOSPHODIESTERASE GDPD5-RELATED"/>
    <property type="match status" value="1"/>
</dbReference>
<reference evidence="9" key="1">
    <citation type="submission" date="2015-10" db="EMBL/GenBank/DDBJ databases">
        <authorList>
            <person name="Martinez-Garcia P.J."/>
            <person name="Crepeau M.W."/>
            <person name="Puiu D."/>
            <person name="Gonzalez-Ibeas D."/>
            <person name="Whalen J."/>
            <person name="Stevens K."/>
            <person name="Paul R."/>
            <person name="Butterfield T."/>
            <person name="Britton M."/>
            <person name="Reagan R."/>
            <person name="Chakraborty S."/>
            <person name="Walawage S.L."/>
            <person name="Vasquez-Gross H.A."/>
            <person name="Cardeno C."/>
            <person name="Famula R."/>
            <person name="Pratt K."/>
            <person name="Kuruganti S."/>
            <person name="Aradhya M.K."/>
            <person name="Leslie C.A."/>
            <person name="Dandekar A.M."/>
            <person name="Salzberg S.L."/>
            <person name="Wegrzyn J.L."/>
            <person name="Langley C.H."/>
            <person name="Neale D.B."/>
        </authorList>
    </citation>
    <scope>NUCLEOTIDE SEQUENCE</scope>
    <source>
        <tissue evidence="9">Leaves</tissue>
    </source>
</reference>
<feature type="domain" description="GP-PDE" evidence="8">
    <location>
        <begin position="74"/>
        <end position="375"/>
    </location>
</feature>
<dbReference type="InterPro" id="IPR017946">
    <property type="entry name" value="PLC-like_Pdiesterase_TIM-brl"/>
</dbReference>
<protein>
    <recommendedName>
        <fullName evidence="2">glycerophosphodiester phosphodiesterase</fullName>
        <ecNumber evidence="2">3.1.4.46</ecNumber>
    </recommendedName>
</protein>
<reference evidence="9" key="2">
    <citation type="submission" date="2020-03" db="EMBL/GenBank/DDBJ databases">
        <title>Walnut 2.0.</title>
        <authorList>
            <person name="Marrano A."/>
            <person name="Britton M."/>
            <person name="Zimin A.V."/>
            <person name="Zaini P.A."/>
            <person name="Workman R."/>
            <person name="Puiu D."/>
            <person name="Bianco L."/>
            <person name="Allen B.J."/>
            <person name="Troggio M."/>
            <person name="Leslie C.A."/>
            <person name="Timp W."/>
            <person name="Dendekar A."/>
            <person name="Salzberg S.L."/>
            <person name="Neale D.B."/>
        </authorList>
    </citation>
    <scope>NUCLEOTIDE SEQUENCE</scope>
    <source>
        <tissue evidence="9">Leaves</tissue>
    </source>
</reference>
<comment type="catalytic activity">
    <reaction evidence="7">
        <text>a sn-glycero-3-phosphodiester + H2O = an alcohol + sn-glycerol 3-phosphate + H(+)</text>
        <dbReference type="Rhea" id="RHEA:12969"/>
        <dbReference type="ChEBI" id="CHEBI:15377"/>
        <dbReference type="ChEBI" id="CHEBI:15378"/>
        <dbReference type="ChEBI" id="CHEBI:30879"/>
        <dbReference type="ChEBI" id="CHEBI:57597"/>
        <dbReference type="ChEBI" id="CHEBI:83408"/>
        <dbReference type="EC" id="3.1.4.46"/>
    </reaction>
</comment>
<organism evidence="9 10">
    <name type="scientific">Juglans regia</name>
    <name type="common">English walnut</name>
    <dbReference type="NCBI Taxonomy" id="51240"/>
    <lineage>
        <taxon>Eukaryota</taxon>
        <taxon>Viridiplantae</taxon>
        <taxon>Streptophyta</taxon>
        <taxon>Embryophyta</taxon>
        <taxon>Tracheophyta</taxon>
        <taxon>Spermatophyta</taxon>
        <taxon>Magnoliopsida</taxon>
        <taxon>eudicotyledons</taxon>
        <taxon>Gunneridae</taxon>
        <taxon>Pentapetalae</taxon>
        <taxon>rosids</taxon>
        <taxon>fabids</taxon>
        <taxon>Fagales</taxon>
        <taxon>Juglandaceae</taxon>
        <taxon>Juglans</taxon>
    </lineage>
</organism>
<keyword evidence="5" id="KW-0378">Hydrolase</keyword>
<dbReference type="GO" id="GO:0008889">
    <property type="term" value="F:glycerophosphodiester phosphodiesterase activity"/>
    <property type="evidence" value="ECO:0007669"/>
    <property type="project" value="UniProtKB-EC"/>
</dbReference>
<evidence type="ECO:0000256" key="7">
    <source>
        <dbReference type="ARBA" id="ARBA00047512"/>
    </source>
</evidence>
<evidence type="ECO:0000256" key="3">
    <source>
        <dbReference type="ARBA" id="ARBA00022729"/>
    </source>
</evidence>
<accession>A0A833WTU1</accession>
<dbReference type="GO" id="GO:0006629">
    <property type="term" value="P:lipid metabolic process"/>
    <property type="evidence" value="ECO:0007669"/>
    <property type="project" value="InterPro"/>
</dbReference>
<evidence type="ECO:0000256" key="4">
    <source>
        <dbReference type="ARBA" id="ARBA00022798"/>
    </source>
</evidence>
<feature type="non-terminal residue" evidence="9">
    <location>
        <position position="706"/>
    </location>
</feature>
<evidence type="ECO:0000259" key="8">
    <source>
        <dbReference type="PROSITE" id="PS51704"/>
    </source>
</evidence>
<keyword evidence="6" id="KW-0325">Glycoprotein</keyword>
<dbReference type="PANTHER" id="PTHR43620">
    <property type="entry name" value="GLYCEROPHOSPHORYL DIESTER PHOSPHODIESTERASE"/>
    <property type="match status" value="1"/>
</dbReference>
<dbReference type="AlphaFoldDB" id="A0A833WTU1"/>
<dbReference type="Gene3D" id="3.20.20.190">
    <property type="entry name" value="Phosphatidylinositol (PI) phosphodiesterase"/>
    <property type="match status" value="2"/>
</dbReference>
<proteinExistence type="inferred from homology"/>
<dbReference type="PROSITE" id="PS51704">
    <property type="entry name" value="GP_PDE"/>
    <property type="match status" value="2"/>
</dbReference>
<dbReference type="EC" id="3.1.4.46" evidence="2"/>
<dbReference type="EMBL" id="LIHL02000015">
    <property type="protein sequence ID" value="KAF5445132.1"/>
    <property type="molecule type" value="Genomic_DNA"/>
</dbReference>
<evidence type="ECO:0000313" key="9">
    <source>
        <dbReference type="EMBL" id="KAF5445132.1"/>
    </source>
</evidence>
<evidence type="ECO:0000256" key="2">
    <source>
        <dbReference type="ARBA" id="ARBA00012247"/>
    </source>
</evidence>
<dbReference type="FunFam" id="3.20.20.190:FF:000013">
    <property type="entry name" value="Glycerophosphodiester phosphodiesterase GDPDL3"/>
    <property type="match status" value="1"/>
</dbReference>
<sequence>LTNYDLLRQNLIVGSYEVRAFSASMVCKQAFPATCNPRGRAFFLLLLQYCSAVLTLVSAQEPSARWPTLSGKPPLVIARGGFSGLFPDSSSIAYDLARAISLPNVHLWCDVQLTKDGAGICAPSVKLENATDIATIYKNGSRVYQVNKVPTRGWFSLDFTYKELANIVSLNQGVYSRTNRFDSHGYAIITVDHLAKTIKPPGLWLNIQYDEFFTQHNLSMTRFVLSVSRRVKVDYISSPEVAFLTRIASGFQPTTTKLVFRFLGRDEIEPSTSQTYGSLLKNLTFVKTFASGILVPKDYIWPVDATLYLQPHTSVVVDAHKAGLEVFASDFVNDVPLSYNYSHDPISEYLSFVNNADFSVDGVLSDFPITPSEAIACFAHLGRKASSQAKPLIISKYGASGDYPGCTDLAYEKAIADGAEVIDCPVQLAKDGTPFCLSSENLTESAVVDPKPVDGVFSFNLAWNQIQTLIPAIANPSAKYKMFRNPKSQNAGKFVTLSDFLALSKNAKSLTGVLINIENTQGVSVADAVNEALIKAGFDKQASLKVMIQSSNSSVLMKFKGKSNKYELVYKADGNIVDGPNADSTIKNIKTFADSVVVSKDFIFPELQAFITNITDIVPKLQAEKLPVYVETFSNEFVTQSWDFLSDATVEINAFVQVANVDGIITDFPNTAARYKRNRCLGVGKKSPPYMEPVKPGSLYEFSGHP</sequence>
<comment type="similarity">
    <text evidence="1">Belongs to the glycerophosphoryl diester phosphodiesterase family.</text>
</comment>
<evidence type="ECO:0000256" key="5">
    <source>
        <dbReference type="ARBA" id="ARBA00022801"/>
    </source>
</evidence>
<dbReference type="InterPro" id="IPR030395">
    <property type="entry name" value="GP_PDE_dom"/>
</dbReference>
<dbReference type="CDD" id="cd08603">
    <property type="entry name" value="GDPD_SHV3_repeat_1"/>
    <property type="match status" value="1"/>
</dbReference>
<gene>
    <name evidence="9" type="ORF">F2P56_034205</name>
</gene>
<keyword evidence="4" id="KW-0319">Glycerol metabolism</keyword>
<name>A0A833WTU1_JUGRE</name>
<dbReference type="Pfam" id="PF03009">
    <property type="entry name" value="GDPD"/>
    <property type="match status" value="1"/>
</dbReference>
<dbReference type="GO" id="GO:0006071">
    <property type="term" value="P:glycerol metabolic process"/>
    <property type="evidence" value="ECO:0007669"/>
    <property type="project" value="UniProtKB-KW"/>
</dbReference>
<comment type="caution">
    <text evidence="9">The sequence shown here is derived from an EMBL/GenBank/DDBJ whole genome shotgun (WGS) entry which is preliminary data.</text>
</comment>
<evidence type="ECO:0000256" key="6">
    <source>
        <dbReference type="ARBA" id="ARBA00023180"/>
    </source>
</evidence>
<keyword evidence="3" id="KW-0732">Signal</keyword>
<evidence type="ECO:0000313" key="10">
    <source>
        <dbReference type="Proteomes" id="UP000619265"/>
    </source>
</evidence>
<feature type="domain" description="GP-PDE" evidence="8">
    <location>
        <begin position="391"/>
        <end position="676"/>
    </location>
</feature>